<reference evidence="1 2" key="1">
    <citation type="journal article" date="2020" name="G3 (Bethesda)">
        <title>Improved Reference Genome for Cyclotella cryptica CCMP332, a Model for Cell Wall Morphogenesis, Salinity Adaptation, and Lipid Production in Diatoms (Bacillariophyta).</title>
        <authorList>
            <person name="Roberts W.R."/>
            <person name="Downey K.M."/>
            <person name="Ruck E.C."/>
            <person name="Traller J.C."/>
            <person name="Alverson A.J."/>
        </authorList>
    </citation>
    <scope>NUCLEOTIDE SEQUENCE [LARGE SCALE GENOMIC DNA]</scope>
    <source>
        <strain evidence="1 2">CCMP332</strain>
    </source>
</reference>
<dbReference type="Proteomes" id="UP001516023">
    <property type="component" value="Unassembled WGS sequence"/>
</dbReference>
<accession>A0ABD3PR69</accession>
<name>A0ABD3PR69_9STRA</name>
<dbReference type="AlphaFoldDB" id="A0ABD3PR69"/>
<dbReference type="EMBL" id="JABMIG020000137">
    <property type="protein sequence ID" value="KAL3789681.1"/>
    <property type="molecule type" value="Genomic_DNA"/>
</dbReference>
<sequence length="179" mass="20407">MMKYGSMPLYTPLTVLRYLITLIQGEYCVLKKKLIGEPKIHLDEHLRNVILPNQQEAWAFGSVQYMKAAVKNVEENLHKSGCSLLAHASTHLSPDCCPDVDFSKGLGSEKSTYFQSSIGVLQWMDDLGHVDVCCEVSMMFSHLALPRRRHLEELFHVFAYLQRTNSQDQTYWIQGLGIS</sequence>
<proteinExistence type="predicted"/>
<evidence type="ECO:0000313" key="1">
    <source>
        <dbReference type="EMBL" id="KAL3789681.1"/>
    </source>
</evidence>
<gene>
    <name evidence="1" type="ORF">HJC23_003882</name>
</gene>
<organism evidence="1 2">
    <name type="scientific">Cyclotella cryptica</name>
    <dbReference type="NCBI Taxonomy" id="29204"/>
    <lineage>
        <taxon>Eukaryota</taxon>
        <taxon>Sar</taxon>
        <taxon>Stramenopiles</taxon>
        <taxon>Ochrophyta</taxon>
        <taxon>Bacillariophyta</taxon>
        <taxon>Coscinodiscophyceae</taxon>
        <taxon>Thalassiosirophycidae</taxon>
        <taxon>Stephanodiscales</taxon>
        <taxon>Stephanodiscaceae</taxon>
        <taxon>Cyclotella</taxon>
    </lineage>
</organism>
<comment type="caution">
    <text evidence="1">The sequence shown here is derived from an EMBL/GenBank/DDBJ whole genome shotgun (WGS) entry which is preliminary data.</text>
</comment>
<protein>
    <submittedName>
        <fullName evidence="1">Uncharacterized protein</fullName>
    </submittedName>
</protein>
<keyword evidence="2" id="KW-1185">Reference proteome</keyword>
<evidence type="ECO:0000313" key="2">
    <source>
        <dbReference type="Proteomes" id="UP001516023"/>
    </source>
</evidence>